<sequence length="547" mass="59492">MRDFEKPIGRVWRRLRFQRFLSSLVWCLAGALLLAGVGIALEKFSVRAIPGADWMPFAVAGGAGVALAGLIALLSGPSRVDAAVAIDRAFHLNERLGTALTLPDHLRETPAGRALLEDTRRHLSSIDVASRFGPRLPKAAWLPLVTGMLAVGILFVPELSRATADSRAALEPDQLEEIARQADALNKRIAEARKKLDSSEYAESDKLLVEIEKAADELAKAPPQEKEQALIKLNKLTNALDERQKQIGDSQQVSKKLQQLDQMTSDGPADDFARELAKGDFAQAAEKVKELRDKLLSGKMTDREKEDLKQQLAEMKEQLEQLANLDERKKQLEEAKERGAISQEQFDQQMAKLNDQAEDLKKLQQLADQLGQAQQQMSQGDMQKAAQALGMSQEQLQSMADDLAELEMLDSAMADIQSAKDGMTGGDGLNQIGSRLDGMNAFGQGMGMGDGSGNGLGQGRGQGDRPIAADNTSTFNTKVKQQLGPGKAVQEGFGPPNAQTVGESIIEAQAAIEANSSAQAEALSNQKVPRHIEQHVQNYLDTFRDDD</sequence>
<organism evidence="4 5">
    <name type="scientific">Tautonia plasticadhaerens</name>
    <dbReference type="NCBI Taxonomy" id="2527974"/>
    <lineage>
        <taxon>Bacteria</taxon>
        <taxon>Pseudomonadati</taxon>
        <taxon>Planctomycetota</taxon>
        <taxon>Planctomycetia</taxon>
        <taxon>Isosphaerales</taxon>
        <taxon>Isosphaeraceae</taxon>
        <taxon>Tautonia</taxon>
    </lineage>
</organism>
<dbReference type="KEGG" id="tpla:ElP_57950"/>
<dbReference type="Proteomes" id="UP000317835">
    <property type="component" value="Chromosome"/>
</dbReference>
<dbReference type="OrthoDB" id="250171at2"/>
<evidence type="ECO:0000313" key="4">
    <source>
        <dbReference type="EMBL" id="QDV37848.1"/>
    </source>
</evidence>
<dbReference type="RefSeq" id="WP_145275916.1">
    <property type="nucleotide sequence ID" value="NZ_CP036426.1"/>
</dbReference>
<dbReference type="AlphaFoldDB" id="A0A518HAG8"/>
<feature type="transmembrane region" description="Helical" evidence="3">
    <location>
        <begin position="20"/>
        <end position="42"/>
    </location>
</feature>
<evidence type="ECO:0000256" key="3">
    <source>
        <dbReference type="SAM" id="Phobius"/>
    </source>
</evidence>
<keyword evidence="5" id="KW-1185">Reference proteome</keyword>
<evidence type="ECO:0000313" key="5">
    <source>
        <dbReference type="Proteomes" id="UP000317835"/>
    </source>
</evidence>
<feature type="coiled-coil region" evidence="1">
    <location>
        <begin position="274"/>
        <end position="373"/>
    </location>
</feature>
<keyword evidence="3" id="KW-0472">Membrane</keyword>
<feature type="compositionally biased region" description="Gly residues" evidence="2">
    <location>
        <begin position="444"/>
        <end position="461"/>
    </location>
</feature>
<keyword evidence="3" id="KW-0812">Transmembrane</keyword>
<feature type="transmembrane region" description="Helical" evidence="3">
    <location>
        <begin position="139"/>
        <end position="157"/>
    </location>
</feature>
<reference evidence="4 5" key="1">
    <citation type="submission" date="2019-02" db="EMBL/GenBank/DDBJ databases">
        <title>Deep-cultivation of Planctomycetes and their phenomic and genomic characterization uncovers novel biology.</title>
        <authorList>
            <person name="Wiegand S."/>
            <person name="Jogler M."/>
            <person name="Boedeker C."/>
            <person name="Pinto D."/>
            <person name="Vollmers J."/>
            <person name="Rivas-Marin E."/>
            <person name="Kohn T."/>
            <person name="Peeters S.H."/>
            <person name="Heuer A."/>
            <person name="Rast P."/>
            <person name="Oberbeckmann S."/>
            <person name="Bunk B."/>
            <person name="Jeske O."/>
            <person name="Meyerdierks A."/>
            <person name="Storesund J.E."/>
            <person name="Kallscheuer N."/>
            <person name="Luecker S."/>
            <person name="Lage O.M."/>
            <person name="Pohl T."/>
            <person name="Merkel B.J."/>
            <person name="Hornburger P."/>
            <person name="Mueller R.-W."/>
            <person name="Bruemmer F."/>
            <person name="Labrenz M."/>
            <person name="Spormann A.M."/>
            <person name="Op den Camp H."/>
            <person name="Overmann J."/>
            <person name="Amann R."/>
            <person name="Jetten M.S.M."/>
            <person name="Mascher T."/>
            <person name="Medema M.H."/>
            <person name="Devos D.P."/>
            <person name="Kaster A.-K."/>
            <person name="Ovreas L."/>
            <person name="Rohde M."/>
            <person name="Galperin M.Y."/>
            <person name="Jogler C."/>
        </authorList>
    </citation>
    <scope>NUCLEOTIDE SEQUENCE [LARGE SCALE GENOMIC DNA]</scope>
    <source>
        <strain evidence="4 5">ElP</strain>
    </source>
</reference>
<feature type="region of interest" description="Disordered" evidence="2">
    <location>
        <begin position="442"/>
        <end position="470"/>
    </location>
</feature>
<keyword evidence="3" id="KW-1133">Transmembrane helix</keyword>
<evidence type="ECO:0008006" key="6">
    <source>
        <dbReference type="Google" id="ProtNLM"/>
    </source>
</evidence>
<feature type="coiled-coil region" evidence="1">
    <location>
        <begin position="175"/>
        <end position="202"/>
    </location>
</feature>
<dbReference type="EMBL" id="CP036426">
    <property type="protein sequence ID" value="QDV37848.1"/>
    <property type="molecule type" value="Genomic_DNA"/>
</dbReference>
<accession>A0A518HAG8</accession>
<name>A0A518HAG8_9BACT</name>
<evidence type="ECO:0000256" key="1">
    <source>
        <dbReference type="SAM" id="Coils"/>
    </source>
</evidence>
<proteinExistence type="predicted"/>
<gene>
    <name evidence="4" type="ORF">ElP_57950</name>
</gene>
<feature type="transmembrane region" description="Helical" evidence="3">
    <location>
        <begin position="54"/>
        <end position="74"/>
    </location>
</feature>
<keyword evidence="1" id="KW-0175">Coiled coil</keyword>
<protein>
    <recommendedName>
        <fullName evidence="6">Chromosome partition protein Smc</fullName>
    </recommendedName>
</protein>
<evidence type="ECO:0000256" key="2">
    <source>
        <dbReference type="SAM" id="MobiDB-lite"/>
    </source>
</evidence>